<evidence type="ECO:0000256" key="2">
    <source>
        <dbReference type="SAM" id="SignalP"/>
    </source>
</evidence>
<geneLocation type="plasmid" evidence="3 4">
    <name>pSCL4</name>
</geneLocation>
<protein>
    <submittedName>
        <fullName evidence="3">Peptidase S1 and S6</fullName>
    </submittedName>
</protein>
<dbReference type="SUPFAM" id="SSF69318">
    <property type="entry name" value="Integrin alpha N-terminal domain"/>
    <property type="match status" value="1"/>
</dbReference>
<keyword evidence="1 2" id="KW-0732">Signal</keyword>
<evidence type="ECO:0000256" key="1">
    <source>
        <dbReference type="ARBA" id="ARBA00022729"/>
    </source>
</evidence>
<keyword evidence="4" id="KW-1185">Reference proteome</keyword>
<dbReference type="GO" id="GO:0005975">
    <property type="term" value="P:carbohydrate metabolic process"/>
    <property type="evidence" value="ECO:0007669"/>
    <property type="project" value="UniProtKB-ARBA"/>
</dbReference>
<feature type="chain" id="PRO_5003076165" evidence="2">
    <location>
        <begin position="42"/>
        <end position="684"/>
    </location>
</feature>
<dbReference type="Gene3D" id="2.60.40.10">
    <property type="entry name" value="Immunoglobulins"/>
    <property type="match status" value="1"/>
</dbReference>
<dbReference type="EMBL" id="CM000914">
    <property type="protein sequence ID" value="EFG04571.2"/>
    <property type="molecule type" value="Genomic_DNA"/>
</dbReference>
<dbReference type="InterPro" id="IPR028994">
    <property type="entry name" value="Integrin_alpha_N"/>
</dbReference>
<proteinExistence type="predicted"/>
<dbReference type="AlphaFoldDB" id="D5SKX8"/>
<dbReference type="Proteomes" id="UP000002357">
    <property type="component" value="Plasmid pSCL4"/>
</dbReference>
<dbReference type="InterPro" id="IPR038765">
    <property type="entry name" value="Papain-like_cys_pep_sf"/>
</dbReference>
<dbReference type="Gene3D" id="2.40.128.340">
    <property type="match status" value="3"/>
</dbReference>
<dbReference type="SUPFAM" id="SSF54001">
    <property type="entry name" value="Cysteine proteinases"/>
    <property type="match status" value="1"/>
</dbReference>
<dbReference type="eggNOG" id="COG3942">
    <property type="taxonomic scope" value="Bacteria"/>
</dbReference>
<dbReference type="eggNOG" id="COG0791">
    <property type="taxonomic scope" value="Bacteria"/>
</dbReference>
<accession>D5SKX8</accession>
<feature type="signal peptide" evidence="2">
    <location>
        <begin position="1"/>
        <end position="41"/>
    </location>
</feature>
<organism evidence="3 4">
    <name type="scientific">Streptomyces clavuligerus</name>
    <dbReference type="NCBI Taxonomy" id="1901"/>
    <lineage>
        <taxon>Bacteria</taxon>
        <taxon>Bacillati</taxon>
        <taxon>Actinomycetota</taxon>
        <taxon>Actinomycetes</taxon>
        <taxon>Kitasatosporales</taxon>
        <taxon>Streptomycetaceae</taxon>
        <taxon>Streptomyces</taxon>
    </lineage>
</organism>
<reference evidence="3 4" key="1">
    <citation type="journal article" date="2010" name="Genome Biol. Evol.">
        <title>The sequence of a 1.8-mb bacterial linear plasmid reveals a rich evolutionary reservoir of secondary metabolic pathways.</title>
        <authorList>
            <person name="Medema M.H."/>
            <person name="Trefzer A."/>
            <person name="Kovalchuk A."/>
            <person name="van den Berg M."/>
            <person name="Mueller U."/>
            <person name="Heijne W."/>
            <person name="Wu L."/>
            <person name="Alam M.T."/>
            <person name="Ronning C.M."/>
            <person name="Nierman W.C."/>
            <person name="Bovenberg R.A.L."/>
            <person name="Breitling R."/>
            <person name="Takano E."/>
        </authorList>
    </citation>
    <scope>NUCLEOTIDE SEQUENCE [LARGE SCALE GENOMIC DNA]</scope>
    <source>
        <strain evidence="4">ATCC 27064 / DSM 738 / JCM 4710 / NBRC 13307 / NCIMB 12785 / NRRL 3585 / VKM Ac-602</strain>
        <plasmid evidence="3">pSCL4</plasmid>
    </source>
</reference>
<dbReference type="InterPro" id="IPR013783">
    <property type="entry name" value="Ig-like_fold"/>
</dbReference>
<dbReference type="Pfam" id="PF17957">
    <property type="entry name" value="Big_7"/>
    <property type="match status" value="1"/>
</dbReference>
<gene>
    <name evidence="3" type="ORF">SCLAV_p1085</name>
</gene>
<evidence type="ECO:0000313" key="4">
    <source>
        <dbReference type="Proteomes" id="UP000002357"/>
    </source>
</evidence>
<name>D5SKX8_STRCL</name>
<sequence>MSLTRSTSMSRPALHRSLRTGLASLVVAAALTGLTTAPAHADEFTDMAALAKSQNGNGPCAGGGYDNGLNQNNSCDGHGGQAHAWCADFVGWVWSRFNVQGQSMLTDAASSFYHYGQRYGTLDSTPDVGDAVVYGYANGWAQHVAIVTGVSNGVVTITGGNQSHSVNREGMVSTHSTTSYRVGDSPWGQRISGYIAPKLQRATPPRVSVGGASGTVSGVANLTASVTAGTYDVASVQYYVDGEPVSGKLTRSPYTFALDTSRFPDGKHTVSAEVTDIHGNTGASRAQIITSNGEATSTFHADFNGDGKADIGVLYDYGQEADSSYRTGLWTYLSNGTGFNQPVKVWDNVSSGFGSWNWDRSKITTGDFNGDEKDDVGVLYNNGQNADNVNVTALWTFTSNGTGFNAPVKKWDNVSTNSGSWNWNRSKLTSGDFNADGKDDVGVLYNNGQNADNVNVTALWTLTSTGSDFTNPSKKWDNVSTNSGSWNWDRSKMASGDFTGDGKTDVGVLYDNGRSADGTSTTALWTFASTGSDFTNPSKKWDNASTNFGSWTWDRSKLTAGDFNGDGKTDVGILYNNGQTEDSRNKSALWTLTSTGTDFTNPSKKWDSGDDSWNSDTSKLTAGDFNGDGRTDIGVLYGYGRQDDGTNRTAVWKFSSNGTGFNAPVKSWDSAGALSWNWYASKLG</sequence>
<dbReference type="Pfam" id="PF13517">
    <property type="entry name" value="FG-GAP_3"/>
    <property type="match status" value="1"/>
</dbReference>
<dbReference type="InterPro" id="IPR013517">
    <property type="entry name" value="FG-GAP"/>
</dbReference>
<keyword evidence="3" id="KW-0614">Plasmid</keyword>
<evidence type="ECO:0000313" key="3">
    <source>
        <dbReference type="EMBL" id="EFG04571.2"/>
    </source>
</evidence>